<feature type="signal peptide" evidence="1">
    <location>
        <begin position="1"/>
        <end position="23"/>
    </location>
</feature>
<protein>
    <submittedName>
        <fullName evidence="2">GumN family protein</fullName>
    </submittedName>
</protein>
<dbReference type="CDD" id="cd14789">
    <property type="entry name" value="Tiki"/>
    <property type="match status" value="1"/>
</dbReference>
<keyword evidence="3" id="KW-1185">Reference proteome</keyword>
<dbReference type="Proteomes" id="UP000002745">
    <property type="component" value="Chromosome"/>
</dbReference>
<accession>C6XJE1</accession>
<dbReference type="Pfam" id="PF01963">
    <property type="entry name" value="TraB_PrgY_gumN"/>
    <property type="match status" value="1"/>
</dbReference>
<feature type="chain" id="PRO_5002973853" evidence="1">
    <location>
        <begin position="24"/>
        <end position="304"/>
    </location>
</feature>
<proteinExistence type="predicted"/>
<dbReference type="PANTHER" id="PTHR40590">
    <property type="entry name" value="CYTOPLASMIC PROTEIN-RELATED"/>
    <property type="match status" value="1"/>
</dbReference>
<dbReference type="InterPro" id="IPR047111">
    <property type="entry name" value="YbaP-like"/>
</dbReference>
<dbReference type="STRING" id="582402.Hbal_1548"/>
<evidence type="ECO:0000313" key="3">
    <source>
        <dbReference type="Proteomes" id="UP000002745"/>
    </source>
</evidence>
<dbReference type="InterPro" id="IPR002816">
    <property type="entry name" value="TraB/PrgY/GumN_fam"/>
</dbReference>
<dbReference type="OrthoDB" id="9806326at2"/>
<gene>
    <name evidence="2" type="ordered locus">Hbal_1548</name>
</gene>
<name>C6XJE1_HIRBI</name>
<evidence type="ECO:0000256" key="1">
    <source>
        <dbReference type="SAM" id="SignalP"/>
    </source>
</evidence>
<dbReference type="AlphaFoldDB" id="C6XJE1"/>
<dbReference type="HOGENOM" id="CLU_057525_0_1_5"/>
<reference evidence="3" key="1">
    <citation type="journal article" date="2011" name="J. Bacteriol.">
        <title>Genome sequences of eight morphologically diverse alphaproteobacteria.</title>
        <authorList>
            <consortium name="US DOE Joint Genome Institute"/>
            <person name="Brown P.J."/>
            <person name="Kysela D.T."/>
            <person name="Buechlein A."/>
            <person name="Hemmerich C."/>
            <person name="Brun Y.V."/>
        </authorList>
    </citation>
    <scope>NUCLEOTIDE SEQUENCE [LARGE SCALE GENOMIC DNA]</scope>
    <source>
        <strain evidence="3">ATCC 49814 / DSM 5838 / IFAM 1418</strain>
    </source>
</reference>
<sequence>MNKNLIGILASLALFILPAGCSAEKVELNDGATEAQGPAIWRTGDEDTTVYLFGTVHVLPPSLVWRNTKFNEIFDQADIVYFEADVSGQDPALVRAISKLGFMPIGEDLFSILSSSERDEIVEAIKTLNLPSAAIAKMRPWFAAMAITLQTIESMGQDPESGVEQVLHPEAKAAGKELRYFETAEEQLSFMANLDQSVQVNMLMETVRQIDDIGKTIIAMDNAWVVGDVAGLHDIVMSDPSMASDEMMEVMLEKRNQNWVVELNRVVEKEEGVFFVAVGAAHLVGDKSVVQMLKDGGFDVTRLQ</sequence>
<dbReference type="KEGG" id="hba:Hbal_1548"/>
<dbReference type="EMBL" id="CP001678">
    <property type="protein sequence ID" value="ACT59236.1"/>
    <property type="molecule type" value="Genomic_DNA"/>
</dbReference>
<dbReference type="PANTHER" id="PTHR40590:SF1">
    <property type="entry name" value="CYTOPLASMIC PROTEIN"/>
    <property type="match status" value="1"/>
</dbReference>
<dbReference type="RefSeq" id="WP_015827386.1">
    <property type="nucleotide sequence ID" value="NC_012982.1"/>
</dbReference>
<evidence type="ECO:0000313" key="2">
    <source>
        <dbReference type="EMBL" id="ACT59236.1"/>
    </source>
</evidence>
<keyword evidence="1" id="KW-0732">Signal</keyword>
<dbReference type="eggNOG" id="COG3735">
    <property type="taxonomic scope" value="Bacteria"/>
</dbReference>
<organism evidence="2 3">
    <name type="scientific">Hirschia baltica (strain ATCC 49814 / DSM 5838 / IFAM 1418)</name>
    <dbReference type="NCBI Taxonomy" id="582402"/>
    <lineage>
        <taxon>Bacteria</taxon>
        <taxon>Pseudomonadati</taxon>
        <taxon>Pseudomonadota</taxon>
        <taxon>Alphaproteobacteria</taxon>
        <taxon>Hyphomonadales</taxon>
        <taxon>Hyphomonadaceae</taxon>
        <taxon>Hirschia</taxon>
    </lineage>
</organism>